<gene>
    <name evidence="1" type="ORF">SASPL_145392</name>
</gene>
<dbReference type="Proteomes" id="UP000298416">
    <property type="component" value="Unassembled WGS sequence"/>
</dbReference>
<dbReference type="AlphaFoldDB" id="A0A8X8Z838"/>
<dbReference type="EMBL" id="PNBA02000017">
    <property type="protein sequence ID" value="KAG6394802.1"/>
    <property type="molecule type" value="Genomic_DNA"/>
</dbReference>
<reference evidence="1" key="2">
    <citation type="submission" date="2020-08" db="EMBL/GenBank/DDBJ databases">
        <title>Plant Genome Project.</title>
        <authorList>
            <person name="Zhang R.-G."/>
        </authorList>
    </citation>
    <scope>NUCLEOTIDE SEQUENCE</scope>
    <source>
        <strain evidence="1">Huo1</strain>
        <tissue evidence="1">Leaf</tissue>
    </source>
</reference>
<sequence length="261" mass="29961">MKTMWAASLLSVRSVPLAIIWQPLNLFYLSNYGEGRSTREKNIDVFDESLMETKGTIVIINRMLEQGLFKKASEGGPFTEGFEDVGRAKNGKGDRTCHAWTDREEVLLITQKDLVVRSWKADNGFRNDYQTRIIEAMKREFPNTDLRTNRGRDGRQKQCGDGSVWVAATMAIKTTSTDQRRQLNIDGQQPCATVQRRAWRQRRRRDLDGRGRLQRWLDSEQQQLFGSSGRFRNKEMEATVFLAPVMALPAVNERERRGDGG</sequence>
<name>A0A8X8Z838_SALSN</name>
<organism evidence="1">
    <name type="scientific">Salvia splendens</name>
    <name type="common">Scarlet sage</name>
    <dbReference type="NCBI Taxonomy" id="180675"/>
    <lineage>
        <taxon>Eukaryota</taxon>
        <taxon>Viridiplantae</taxon>
        <taxon>Streptophyta</taxon>
        <taxon>Embryophyta</taxon>
        <taxon>Tracheophyta</taxon>
        <taxon>Spermatophyta</taxon>
        <taxon>Magnoliopsida</taxon>
        <taxon>eudicotyledons</taxon>
        <taxon>Gunneridae</taxon>
        <taxon>Pentapetalae</taxon>
        <taxon>asterids</taxon>
        <taxon>lamiids</taxon>
        <taxon>Lamiales</taxon>
        <taxon>Lamiaceae</taxon>
        <taxon>Nepetoideae</taxon>
        <taxon>Mentheae</taxon>
        <taxon>Salviinae</taxon>
        <taxon>Salvia</taxon>
        <taxon>Salvia subgen. Calosphace</taxon>
        <taxon>core Calosphace</taxon>
    </lineage>
</organism>
<evidence type="ECO:0000313" key="2">
    <source>
        <dbReference type="Proteomes" id="UP000298416"/>
    </source>
</evidence>
<evidence type="ECO:0000313" key="1">
    <source>
        <dbReference type="EMBL" id="KAG6394802.1"/>
    </source>
</evidence>
<proteinExistence type="predicted"/>
<protein>
    <submittedName>
        <fullName evidence="1">Uncharacterized protein</fullName>
    </submittedName>
</protein>
<reference evidence="1" key="1">
    <citation type="submission" date="2018-01" db="EMBL/GenBank/DDBJ databases">
        <authorList>
            <person name="Mao J.F."/>
        </authorList>
    </citation>
    <scope>NUCLEOTIDE SEQUENCE</scope>
    <source>
        <strain evidence="1">Huo1</strain>
        <tissue evidence="1">Leaf</tissue>
    </source>
</reference>
<accession>A0A8X8Z838</accession>
<comment type="caution">
    <text evidence="1">The sequence shown here is derived from an EMBL/GenBank/DDBJ whole genome shotgun (WGS) entry which is preliminary data.</text>
</comment>
<keyword evidence="2" id="KW-1185">Reference proteome</keyword>